<evidence type="ECO:0000313" key="3">
    <source>
        <dbReference type="Proteomes" id="UP000000328"/>
    </source>
</evidence>
<proteinExistence type="predicted"/>
<accession>A0A0H3DIF3</accession>
<sequence length="120" mass="12829">MRPIPAFVAARPADPASTISNPAESAKTSRRVREIPRAAHAMAGTGISIPGGAHSGDRVTNNTFSVQSDRKELSDSPRPGYWAIRVSPHHPIGHCPVRPDAPTVSRLLGKSAQWRSGEYA</sequence>
<dbReference type="KEGG" id="amd:AMED_8279"/>
<reference evidence="2 3" key="1">
    <citation type="journal article" date="2010" name="Cell Res.">
        <title>Complete genome sequence of the rifamycin SV-producing Amycolatopsis mediterranei U32 revealed its genetic characteristics in phylogeny and metabolism.</title>
        <authorList>
            <person name="Zhao W."/>
            <person name="Zhong Y."/>
            <person name="Yuan H."/>
            <person name="Wang J."/>
            <person name="Zheng H."/>
            <person name="Wang Y."/>
            <person name="Cen X."/>
            <person name="Xu F."/>
            <person name="Bai J."/>
            <person name="Han X."/>
            <person name="Lu G."/>
            <person name="Zhu Y."/>
            <person name="Shao Z."/>
            <person name="Yan H."/>
            <person name="Li C."/>
            <person name="Peng N."/>
            <person name="Zhang Z."/>
            <person name="Zhang Y."/>
            <person name="Lin W."/>
            <person name="Fan Y."/>
            <person name="Qin Z."/>
            <person name="Hu Y."/>
            <person name="Zhu B."/>
            <person name="Wang S."/>
            <person name="Ding X."/>
            <person name="Zhao G.P."/>
        </authorList>
    </citation>
    <scope>NUCLEOTIDE SEQUENCE [LARGE SCALE GENOMIC DNA]</scope>
    <source>
        <strain evidence="3">U-32</strain>
    </source>
</reference>
<protein>
    <submittedName>
        <fullName evidence="2">Uncharacterized protein</fullName>
    </submittedName>
</protein>
<gene>
    <name evidence="2" type="ordered locus">AMED_8279</name>
</gene>
<evidence type="ECO:0000313" key="2">
    <source>
        <dbReference type="EMBL" id="ADJ49977.1"/>
    </source>
</evidence>
<dbReference type="AlphaFoldDB" id="A0A0H3DIF3"/>
<dbReference type="Proteomes" id="UP000000328">
    <property type="component" value="Chromosome"/>
</dbReference>
<feature type="region of interest" description="Disordered" evidence="1">
    <location>
        <begin position="1"/>
        <end position="31"/>
    </location>
</feature>
<dbReference type="HOGENOM" id="CLU_2044772_0_0_11"/>
<dbReference type="EMBL" id="CP002000">
    <property type="protein sequence ID" value="ADJ49977.1"/>
    <property type="molecule type" value="Genomic_DNA"/>
</dbReference>
<organism evidence="2 3">
    <name type="scientific">Amycolatopsis mediterranei (strain U-32)</name>
    <dbReference type="NCBI Taxonomy" id="749927"/>
    <lineage>
        <taxon>Bacteria</taxon>
        <taxon>Bacillati</taxon>
        <taxon>Actinomycetota</taxon>
        <taxon>Actinomycetes</taxon>
        <taxon>Pseudonocardiales</taxon>
        <taxon>Pseudonocardiaceae</taxon>
        <taxon>Amycolatopsis</taxon>
    </lineage>
</organism>
<name>A0A0H3DIF3_AMYMU</name>
<evidence type="ECO:0000256" key="1">
    <source>
        <dbReference type="SAM" id="MobiDB-lite"/>
    </source>
</evidence>
<feature type="region of interest" description="Disordered" evidence="1">
    <location>
        <begin position="43"/>
        <end position="79"/>
    </location>
</feature>
<dbReference type="PATRIC" id="fig|749927.5.peg.8601"/>
<dbReference type="OrthoDB" id="3628491at2"/>
<feature type="compositionally biased region" description="Polar residues" evidence="1">
    <location>
        <begin position="58"/>
        <end position="67"/>
    </location>
</feature>